<sequence length="115" mass="12447">MDYATLATTPGAMAPPGMTSNLIDPESRAWNVELTIGITLLPAILLVVLRVYARLRLARSMGVDDCNYACVQWSRPVPPGQAGWWCTWPSCMGRVGLETASVSMGKCPTCHPPNI</sequence>
<name>A0ACC2JBY3_9PEZI</name>
<proteinExistence type="predicted"/>
<gene>
    <name evidence="1" type="ORF">O1611_g8628</name>
</gene>
<comment type="caution">
    <text evidence="1">The sequence shown here is derived from an EMBL/GenBank/DDBJ whole genome shotgun (WGS) entry which is preliminary data.</text>
</comment>
<keyword evidence="2" id="KW-1185">Reference proteome</keyword>
<protein>
    <submittedName>
        <fullName evidence="1">Uncharacterized protein</fullName>
    </submittedName>
</protein>
<dbReference type="EMBL" id="JAPUUL010002618">
    <property type="protein sequence ID" value="KAJ8125013.1"/>
    <property type="molecule type" value="Genomic_DNA"/>
</dbReference>
<evidence type="ECO:0000313" key="2">
    <source>
        <dbReference type="Proteomes" id="UP001153332"/>
    </source>
</evidence>
<reference evidence="1" key="1">
    <citation type="submission" date="2022-12" db="EMBL/GenBank/DDBJ databases">
        <title>Genome Sequence of Lasiodiplodia mahajangana.</title>
        <authorList>
            <person name="Buettner E."/>
        </authorList>
    </citation>
    <scope>NUCLEOTIDE SEQUENCE</scope>
    <source>
        <strain evidence="1">VT137</strain>
    </source>
</reference>
<accession>A0ACC2JBY3</accession>
<dbReference type="Proteomes" id="UP001153332">
    <property type="component" value="Unassembled WGS sequence"/>
</dbReference>
<evidence type="ECO:0000313" key="1">
    <source>
        <dbReference type="EMBL" id="KAJ8125013.1"/>
    </source>
</evidence>
<organism evidence="1 2">
    <name type="scientific">Lasiodiplodia mahajangana</name>
    <dbReference type="NCBI Taxonomy" id="1108764"/>
    <lineage>
        <taxon>Eukaryota</taxon>
        <taxon>Fungi</taxon>
        <taxon>Dikarya</taxon>
        <taxon>Ascomycota</taxon>
        <taxon>Pezizomycotina</taxon>
        <taxon>Dothideomycetes</taxon>
        <taxon>Dothideomycetes incertae sedis</taxon>
        <taxon>Botryosphaeriales</taxon>
        <taxon>Botryosphaeriaceae</taxon>
        <taxon>Lasiodiplodia</taxon>
    </lineage>
</organism>